<name>A0A1Q6HQE4_BACUN</name>
<evidence type="ECO:0000256" key="1">
    <source>
        <dbReference type="ARBA" id="ARBA00022679"/>
    </source>
</evidence>
<keyword evidence="1 2" id="KW-0808">Transferase</keyword>
<dbReference type="Proteomes" id="UP000186549">
    <property type="component" value="Unassembled WGS sequence"/>
</dbReference>
<dbReference type="GO" id="GO:0000030">
    <property type="term" value="F:mannosyltransferase activity"/>
    <property type="evidence" value="ECO:0007669"/>
    <property type="project" value="TreeGrafter"/>
</dbReference>
<reference evidence="2 3" key="1">
    <citation type="journal article" date="2016" name="Nat. Biotechnol.">
        <title>Measurement of bacterial replication rates in microbial communities.</title>
        <authorList>
            <person name="Brown C.T."/>
            <person name="Olm M.R."/>
            <person name="Thomas B.C."/>
            <person name="Banfield J.F."/>
        </authorList>
    </citation>
    <scope>NUCLEOTIDE SEQUENCE [LARGE SCALE GENOMIC DNA]</scope>
    <source>
        <strain evidence="2">45_41</strain>
    </source>
</reference>
<dbReference type="Pfam" id="PF04488">
    <property type="entry name" value="Gly_transf_sug"/>
    <property type="match status" value="1"/>
</dbReference>
<comment type="caution">
    <text evidence="2">The sequence shown here is derived from an EMBL/GenBank/DDBJ whole genome shotgun (WGS) entry which is preliminary data.</text>
</comment>
<protein>
    <submittedName>
        <fullName evidence="2">Glycosyltransferase</fullName>
    </submittedName>
</protein>
<dbReference type="PANTHER" id="PTHR32385:SF15">
    <property type="entry name" value="INOSITOL PHOSPHOCERAMIDE MANNOSYLTRANSFERASE 1"/>
    <property type="match status" value="1"/>
</dbReference>
<dbReference type="EMBL" id="MNQU01000333">
    <property type="protein sequence ID" value="OKZ28782.1"/>
    <property type="molecule type" value="Genomic_DNA"/>
</dbReference>
<gene>
    <name evidence="2" type="ORF">BHV79_18075</name>
</gene>
<organism evidence="2 3">
    <name type="scientific">Bacteroides uniformis</name>
    <dbReference type="NCBI Taxonomy" id="820"/>
    <lineage>
        <taxon>Bacteria</taxon>
        <taxon>Pseudomonadati</taxon>
        <taxon>Bacteroidota</taxon>
        <taxon>Bacteroidia</taxon>
        <taxon>Bacteroidales</taxon>
        <taxon>Bacteroidaceae</taxon>
        <taxon>Bacteroides</taxon>
    </lineage>
</organism>
<dbReference type="InterPro" id="IPR007577">
    <property type="entry name" value="GlycoTrfase_DXD_sugar-bd_CS"/>
</dbReference>
<dbReference type="InterPro" id="IPR029044">
    <property type="entry name" value="Nucleotide-diphossugar_trans"/>
</dbReference>
<evidence type="ECO:0000313" key="2">
    <source>
        <dbReference type="EMBL" id="OKZ28782.1"/>
    </source>
</evidence>
<dbReference type="Gene3D" id="3.90.550.20">
    <property type="match status" value="1"/>
</dbReference>
<dbReference type="GO" id="GO:0016020">
    <property type="term" value="C:membrane"/>
    <property type="evidence" value="ECO:0007669"/>
    <property type="project" value="GOC"/>
</dbReference>
<dbReference type="InterPro" id="IPR051706">
    <property type="entry name" value="Glycosyltransferase_domain"/>
</dbReference>
<dbReference type="SUPFAM" id="SSF53448">
    <property type="entry name" value="Nucleotide-diphospho-sugar transferases"/>
    <property type="match status" value="1"/>
</dbReference>
<proteinExistence type="predicted"/>
<sequence>MIPKKIHLCWFGGGNFPVEIKICLESWAKILPDYEIRLWNARDARAIGCQYIDEALDAKKWAFAADAVRFYAVWKEGGIYMDSDVMLTKRFDRYIPERGFATVHEHIGDILQLQAAFFIGEKDNAFCREMFAYYDERPFKKRDGSYDETISPVVMKETAKRLGWKEEDRLQLLDNNTVVYPGHLVTPRNHGIEHHPDAFAWHRIYGSWRKRKFGRRLELQIKHILAAWRYNLTHIGRHVALPPVK</sequence>
<evidence type="ECO:0000313" key="3">
    <source>
        <dbReference type="Proteomes" id="UP000186549"/>
    </source>
</evidence>
<dbReference type="AlphaFoldDB" id="A0A1Q6HQE4"/>
<dbReference type="PANTHER" id="PTHR32385">
    <property type="entry name" value="MANNOSYL PHOSPHORYLINOSITOL CERAMIDE SYNTHASE"/>
    <property type="match status" value="1"/>
</dbReference>
<accession>A0A1Q6HQE4</accession>
<dbReference type="GO" id="GO:0051999">
    <property type="term" value="P:mannosyl-inositol phosphorylceramide biosynthetic process"/>
    <property type="evidence" value="ECO:0007669"/>
    <property type="project" value="TreeGrafter"/>
</dbReference>